<dbReference type="InterPro" id="IPR020845">
    <property type="entry name" value="AMP-binding_CS"/>
</dbReference>
<dbReference type="InterPro" id="IPR042099">
    <property type="entry name" value="ANL_N_sf"/>
</dbReference>
<evidence type="ECO:0000256" key="1">
    <source>
        <dbReference type="ARBA" id="ARBA00006432"/>
    </source>
</evidence>
<reference evidence="8 9" key="1">
    <citation type="submission" date="2019-04" db="EMBL/GenBank/DDBJ databases">
        <title>Phreatobacter aquaticus sp. nov.</title>
        <authorList>
            <person name="Choi A."/>
        </authorList>
    </citation>
    <scope>NUCLEOTIDE SEQUENCE [LARGE SCALE GENOMIC DNA]</scope>
    <source>
        <strain evidence="8 9">KCTC 52518</strain>
    </source>
</reference>
<dbReference type="EMBL" id="CP039690">
    <property type="protein sequence ID" value="QCI64211.1"/>
    <property type="molecule type" value="Genomic_DNA"/>
</dbReference>
<dbReference type="FunFam" id="3.30.300.30:FF:000008">
    <property type="entry name" value="2,3-dihydroxybenzoate-AMP ligase"/>
    <property type="match status" value="1"/>
</dbReference>
<dbReference type="PANTHER" id="PTHR43201:SF5">
    <property type="entry name" value="MEDIUM-CHAIN ACYL-COA LIGASE ACSF2, MITOCHONDRIAL"/>
    <property type="match status" value="1"/>
</dbReference>
<gene>
    <name evidence="8" type="ORF">E8M01_08100</name>
</gene>
<dbReference type="InterPro" id="IPR045851">
    <property type="entry name" value="AMP-bd_C_sf"/>
</dbReference>
<evidence type="ECO:0000259" key="6">
    <source>
        <dbReference type="Pfam" id="PF00501"/>
    </source>
</evidence>
<evidence type="ECO:0000256" key="3">
    <source>
        <dbReference type="ARBA" id="ARBA00051915"/>
    </source>
</evidence>
<evidence type="ECO:0000313" key="8">
    <source>
        <dbReference type="EMBL" id="QCI64211.1"/>
    </source>
</evidence>
<sequence length="502" mass="53913">MKTVPDLCRRRAELMPDAIAFEELATGRIWTFADVDDRAERAAALFETMGLAEGDRVAVLCHNTAVFFEILFACAKARLILVPLNWRQTAAELAPVMIDSGAHLLLADAATADLAAALSSDQIPLLSFADYEERRDEIAPRARPATLWETDRPWYLLYTSGTTGKPKAVIQTAGMAMANAINVQQATGASATDHVLNFLPLFHTAGINLHSLPVFIAGGTSHIIPKFDADAVIALVAEAKLSLFFGVPAIYQAISLHPAFATTDFSAVRHWGCGGAPLPESLIRAFLGRGVVVCNGMGMTETGPTAFFMDRDHAVAKIGSVGKPQLLAEVRLVDIDGHDVPQGAAGEILFRGPGVTPGYFGNPEATEKAFAPGGWLRSGDVGRQDADGYYFIVDRIKDMFISGGENVYPAEVEIVLHAHPAVLEAAVLGVADARWGEVGHAVVMLRPGAEVDIETLRRHARERLAAYKVPKYITLVTDFPRTAAGKVQKHVLRATVATEASS</sequence>
<dbReference type="AlphaFoldDB" id="A0A4D7AW99"/>
<keyword evidence="9" id="KW-1185">Reference proteome</keyword>
<dbReference type="RefSeq" id="WP_136959667.1">
    <property type="nucleotide sequence ID" value="NZ_CP039690.1"/>
</dbReference>
<evidence type="ECO:0000256" key="4">
    <source>
        <dbReference type="ARBA" id="ARBA00066616"/>
    </source>
</evidence>
<dbReference type="Gene3D" id="3.30.300.30">
    <property type="match status" value="1"/>
</dbReference>
<evidence type="ECO:0000259" key="7">
    <source>
        <dbReference type="Pfam" id="PF13193"/>
    </source>
</evidence>
<evidence type="ECO:0000256" key="5">
    <source>
        <dbReference type="ARBA" id="ARBA00067668"/>
    </source>
</evidence>
<dbReference type="Proteomes" id="UP000298781">
    <property type="component" value="Chromosome"/>
</dbReference>
<evidence type="ECO:0000313" key="9">
    <source>
        <dbReference type="Proteomes" id="UP000298781"/>
    </source>
</evidence>
<dbReference type="InterPro" id="IPR025110">
    <property type="entry name" value="AMP-bd_C"/>
</dbReference>
<keyword evidence="2 8" id="KW-0436">Ligase</keyword>
<dbReference type="Pfam" id="PF00501">
    <property type="entry name" value="AMP-binding"/>
    <property type="match status" value="1"/>
</dbReference>
<dbReference type="CDD" id="cd17631">
    <property type="entry name" value="FACL_FadD13-like"/>
    <property type="match status" value="1"/>
</dbReference>
<name>A0A4D7AW99_9HYPH</name>
<dbReference type="KEGG" id="pstg:E8M01_08100"/>
<evidence type="ECO:0000256" key="2">
    <source>
        <dbReference type="ARBA" id="ARBA00022598"/>
    </source>
</evidence>
<organism evidence="8 9">
    <name type="scientific">Phreatobacter stygius</name>
    <dbReference type="NCBI Taxonomy" id="1940610"/>
    <lineage>
        <taxon>Bacteria</taxon>
        <taxon>Pseudomonadati</taxon>
        <taxon>Pseudomonadota</taxon>
        <taxon>Alphaproteobacteria</taxon>
        <taxon>Hyphomicrobiales</taxon>
        <taxon>Phreatobacteraceae</taxon>
        <taxon>Phreatobacter</taxon>
    </lineage>
</organism>
<accession>A0A4D7AW99</accession>
<dbReference type="Pfam" id="PF13193">
    <property type="entry name" value="AMP-binding_C"/>
    <property type="match status" value="1"/>
</dbReference>
<dbReference type="EC" id="6.2.1.44" evidence="4"/>
<dbReference type="PANTHER" id="PTHR43201">
    <property type="entry name" value="ACYL-COA SYNTHETASE"/>
    <property type="match status" value="1"/>
</dbReference>
<feature type="domain" description="AMP-binding enzyme C-terminal" evidence="7">
    <location>
        <begin position="411"/>
        <end position="486"/>
    </location>
</feature>
<dbReference type="Gene3D" id="3.40.50.12780">
    <property type="entry name" value="N-terminal domain of ligase-like"/>
    <property type="match status" value="1"/>
</dbReference>
<comment type="similarity">
    <text evidence="1">Belongs to the ATP-dependent AMP-binding enzyme family.</text>
</comment>
<dbReference type="GO" id="GO:0031956">
    <property type="term" value="F:medium-chain fatty acid-CoA ligase activity"/>
    <property type="evidence" value="ECO:0007669"/>
    <property type="project" value="TreeGrafter"/>
</dbReference>
<dbReference type="GO" id="GO:0006631">
    <property type="term" value="P:fatty acid metabolic process"/>
    <property type="evidence" value="ECO:0007669"/>
    <property type="project" value="TreeGrafter"/>
</dbReference>
<protein>
    <recommendedName>
        <fullName evidence="5">3-methylmercaptopropionyl-CoA ligase</fullName>
        <ecNumber evidence="4">6.2.1.44</ecNumber>
    </recommendedName>
</protein>
<feature type="domain" description="AMP-dependent synthetase/ligase" evidence="6">
    <location>
        <begin position="9"/>
        <end position="360"/>
    </location>
</feature>
<dbReference type="InterPro" id="IPR000873">
    <property type="entry name" value="AMP-dep_synth/lig_dom"/>
</dbReference>
<dbReference type="SUPFAM" id="SSF56801">
    <property type="entry name" value="Acetyl-CoA synthetase-like"/>
    <property type="match status" value="1"/>
</dbReference>
<comment type="catalytic activity">
    <reaction evidence="3">
        <text>3-(methylsulfanyl)propanoate + ATP + CoA = 3-(methylsulfanyl)propanoyl-CoA + AMP + diphosphate</text>
        <dbReference type="Rhea" id="RHEA:43052"/>
        <dbReference type="ChEBI" id="CHEBI:30616"/>
        <dbReference type="ChEBI" id="CHEBI:33019"/>
        <dbReference type="ChEBI" id="CHEBI:49016"/>
        <dbReference type="ChEBI" id="CHEBI:57287"/>
        <dbReference type="ChEBI" id="CHEBI:82815"/>
        <dbReference type="ChEBI" id="CHEBI:456215"/>
        <dbReference type="EC" id="6.2.1.44"/>
    </reaction>
    <physiologicalReaction direction="left-to-right" evidence="3">
        <dbReference type="Rhea" id="RHEA:43053"/>
    </physiologicalReaction>
</comment>
<proteinExistence type="inferred from homology"/>
<dbReference type="OrthoDB" id="9803968at2"/>
<dbReference type="PROSITE" id="PS00455">
    <property type="entry name" value="AMP_BINDING"/>
    <property type="match status" value="1"/>
</dbReference>